<accession>A0AAD9XKE7</accession>
<dbReference type="InterPro" id="IPR046347">
    <property type="entry name" value="bZIP_sf"/>
</dbReference>
<dbReference type="GO" id="GO:0005634">
    <property type="term" value="C:nucleus"/>
    <property type="evidence" value="ECO:0007669"/>
    <property type="project" value="UniProtKB-SubCell"/>
</dbReference>
<dbReference type="PANTHER" id="PTHR47416:SF8">
    <property type="entry name" value="BASIC-LEUCINE ZIPPER TRANSCRIPTION FACTOR E-RELATED"/>
    <property type="match status" value="1"/>
</dbReference>
<keyword evidence="11" id="KW-1185">Reference proteome</keyword>
<dbReference type="Proteomes" id="UP001280121">
    <property type="component" value="Unassembled WGS sequence"/>
</dbReference>
<organism evidence="10 11">
    <name type="scientific">Dipteronia dyeriana</name>
    <dbReference type="NCBI Taxonomy" id="168575"/>
    <lineage>
        <taxon>Eukaryota</taxon>
        <taxon>Viridiplantae</taxon>
        <taxon>Streptophyta</taxon>
        <taxon>Embryophyta</taxon>
        <taxon>Tracheophyta</taxon>
        <taxon>Spermatophyta</taxon>
        <taxon>Magnoliopsida</taxon>
        <taxon>eudicotyledons</taxon>
        <taxon>Gunneridae</taxon>
        <taxon>Pentapetalae</taxon>
        <taxon>rosids</taxon>
        <taxon>malvids</taxon>
        <taxon>Sapindales</taxon>
        <taxon>Sapindaceae</taxon>
        <taxon>Hippocastanoideae</taxon>
        <taxon>Acereae</taxon>
        <taxon>Dipteronia</taxon>
    </lineage>
</organism>
<dbReference type="GO" id="GO:0003677">
    <property type="term" value="F:DNA binding"/>
    <property type="evidence" value="ECO:0007669"/>
    <property type="project" value="UniProtKB-KW"/>
</dbReference>
<dbReference type="PROSITE" id="PS50217">
    <property type="entry name" value="BZIP"/>
    <property type="match status" value="1"/>
</dbReference>
<evidence type="ECO:0000259" key="9">
    <source>
        <dbReference type="PROSITE" id="PS50217"/>
    </source>
</evidence>
<dbReference type="EMBL" id="JANJYI010000002">
    <property type="protein sequence ID" value="KAK2660997.1"/>
    <property type="molecule type" value="Genomic_DNA"/>
</dbReference>
<keyword evidence="6" id="KW-0804">Transcription</keyword>
<evidence type="ECO:0000256" key="2">
    <source>
        <dbReference type="ARBA" id="ARBA00004389"/>
    </source>
</evidence>
<evidence type="ECO:0000256" key="8">
    <source>
        <dbReference type="SAM" id="MobiDB-lite"/>
    </source>
</evidence>
<comment type="subcellular location">
    <subcellularLocation>
        <location evidence="2">Endoplasmic reticulum membrane</location>
        <topology evidence="2">Single-pass membrane protein</topology>
    </subcellularLocation>
    <subcellularLocation>
        <location evidence="1">Nucleus</location>
    </subcellularLocation>
</comment>
<evidence type="ECO:0000256" key="1">
    <source>
        <dbReference type="ARBA" id="ARBA00004123"/>
    </source>
</evidence>
<feature type="domain" description="BZIP" evidence="9">
    <location>
        <begin position="164"/>
        <end position="220"/>
    </location>
</feature>
<dbReference type="Pfam" id="PF00170">
    <property type="entry name" value="bZIP_1"/>
    <property type="match status" value="1"/>
</dbReference>
<dbReference type="PROSITE" id="PS00036">
    <property type="entry name" value="BZIP_BASIC"/>
    <property type="match status" value="1"/>
</dbReference>
<evidence type="ECO:0000256" key="6">
    <source>
        <dbReference type="ARBA" id="ARBA00023163"/>
    </source>
</evidence>
<comment type="caution">
    <text evidence="10">The sequence shown here is derived from an EMBL/GenBank/DDBJ whole genome shotgun (WGS) entry which is preliminary data.</text>
</comment>
<dbReference type="CDD" id="cd14704">
    <property type="entry name" value="bZIP_HY5-like"/>
    <property type="match status" value="1"/>
</dbReference>
<dbReference type="GO" id="GO:0005789">
    <property type="term" value="C:endoplasmic reticulum membrane"/>
    <property type="evidence" value="ECO:0007669"/>
    <property type="project" value="UniProtKB-SubCell"/>
</dbReference>
<sequence>MEDLEFPENDIEWNDLFTEVFDSSSAETFSNPSPDDSVSNWVTEIENMLFKDDDVDFEPSQPLLDDFFSDILVDSPCSSNLESNQQLLENFFSDVPVDSSGFGDPAAAAIVKNPNVSDESAPVSSEEEKASDGPEVNTNNEGNKNDNIDNDESYNDDDDSDDPVSKKRRRQLRNRDAAVRSRERKKTYVKDLEMKSRYLEGECRRLGRLLQCVYAENQALHFSLHKGNALGASLAKQESAVLLMESLLLGSLLWFMGIMCLFTLPPLNLLNLESVPLVQVEEKAPPGNLAQRGAGSNHFTLSGLNSRRCKASRTKMKFISHALRA</sequence>
<dbReference type="SUPFAM" id="SSF57959">
    <property type="entry name" value="Leucine zipper domain"/>
    <property type="match status" value="1"/>
</dbReference>
<feature type="compositionally biased region" description="Acidic residues" evidence="8">
    <location>
        <begin position="148"/>
        <end position="162"/>
    </location>
</feature>
<proteinExistence type="inferred from homology"/>
<gene>
    <name evidence="10" type="ORF">Ddye_007530</name>
</gene>
<evidence type="ECO:0000256" key="4">
    <source>
        <dbReference type="ARBA" id="ARBA00023015"/>
    </source>
</evidence>
<evidence type="ECO:0000256" key="3">
    <source>
        <dbReference type="ARBA" id="ARBA00007163"/>
    </source>
</evidence>
<dbReference type="InterPro" id="IPR004827">
    <property type="entry name" value="bZIP"/>
</dbReference>
<keyword evidence="4" id="KW-0805">Transcription regulation</keyword>
<reference evidence="10" key="1">
    <citation type="journal article" date="2023" name="Plant J.">
        <title>Genome sequences and population genomics provide insights into the demographic history, inbreeding, and mutation load of two 'living fossil' tree species of Dipteronia.</title>
        <authorList>
            <person name="Feng Y."/>
            <person name="Comes H.P."/>
            <person name="Chen J."/>
            <person name="Zhu S."/>
            <person name="Lu R."/>
            <person name="Zhang X."/>
            <person name="Li P."/>
            <person name="Qiu J."/>
            <person name="Olsen K.M."/>
            <person name="Qiu Y."/>
        </authorList>
    </citation>
    <scope>NUCLEOTIDE SEQUENCE</scope>
    <source>
        <strain evidence="10">KIB01</strain>
    </source>
</reference>
<keyword evidence="7" id="KW-0539">Nucleus</keyword>
<dbReference type="PANTHER" id="PTHR47416">
    <property type="entry name" value="BASIC-LEUCINE ZIPPER TRANSCRIPTION FACTOR F-RELATED"/>
    <property type="match status" value="1"/>
</dbReference>
<name>A0AAD9XKE7_9ROSI</name>
<feature type="region of interest" description="Disordered" evidence="8">
    <location>
        <begin position="113"/>
        <end position="184"/>
    </location>
</feature>
<comment type="similarity">
    <text evidence="3">Belongs to the bZIP family.</text>
</comment>
<dbReference type="GO" id="GO:0003700">
    <property type="term" value="F:DNA-binding transcription factor activity"/>
    <property type="evidence" value="ECO:0007669"/>
    <property type="project" value="InterPro"/>
</dbReference>
<protein>
    <recommendedName>
        <fullName evidence="9">BZIP domain-containing protein</fullName>
    </recommendedName>
</protein>
<evidence type="ECO:0000313" key="10">
    <source>
        <dbReference type="EMBL" id="KAK2660997.1"/>
    </source>
</evidence>
<feature type="compositionally biased region" description="Basic and acidic residues" evidence="8">
    <location>
        <begin position="173"/>
        <end position="184"/>
    </location>
</feature>
<dbReference type="Gene3D" id="1.20.5.170">
    <property type="match status" value="1"/>
</dbReference>
<dbReference type="AlphaFoldDB" id="A0AAD9XKE7"/>
<evidence type="ECO:0000256" key="7">
    <source>
        <dbReference type="ARBA" id="ARBA00023242"/>
    </source>
</evidence>
<dbReference type="SMART" id="SM00338">
    <property type="entry name" value="BRLZ"/>
    <property type="match status" value="1"/>
</dbReference>
<keyword evidence="5" id="KW-0238">DNA-binding</keyword>
<evidence type="ECO:0000256" key="5">
    <source>
        <dbReference type="ARBA" id="ARBA00023125"/>
    </source>
</evidence>
<evidence type="ECO:0000313" key="11">
    <source>
        <dbReference type="Proteomes" id="UP001280121"/>
    </source>
</evidence>